<gene>
    <name evidence="2" type="ORF">J0A67_07220</name>
</gene>
<keyword evidence="1" id="KW-0472">Membrane</keyword>
<name>A0ABS3BP91_9BACT</name>
<dbReference type="Proteomes" id="UP000664698">
    <property type="component" value="Unassembled WGS sequence"/>
</dbReference>
<evidence type="ECO:0000313" key="2">
    <source>
        <dbReference type="EMBL" id="MBN7800644.1"/>
    </source>
</evidence>
<sequence>MKRIDDKEMLDGIAVFETRLILPRSAICLPGVGIFLHSGITGESRNRIVQHEYGHYLDYKFGLEGDRKKLLGSYLLGFYVKIGLPSLLNLVWGFKRLPAFSGKHSRYWTEIRANRLAKAYFGNALARDFEAFFPVA</sequence>
<accession>A0ABS3BP91</accession>
<dbReference type="RefSeq" id="WP_206568588.1">
    <property type="nucleotide sequence ID" value="NZ_JAFKCW010000001.1"/>
</dbReference>
<keyword evidence="1" id="KW-0812">Transmembrane</keyword>
<reference evidence="2 3" key="1">
    <citation type="submission" date="2021-03" db="EMBL/GenBank/DDBJ databases">
        <title>novel species isolated from a fishpond in China.</title>
        <authorList>
            <person name="Lu H."/>
            <person name="Cai Z."/>
        </authorList>
    </citation>
    <scope>NUCLEOTIDE SEQUENCE [LARGE SCALE GENOMIC DNA]</scope>
    <source>
        <strain evidence="2 3">JCM 31546</strain>
    </source>
</reference>
<comment type="caution">
    <text evidence="2">The sequence shown here is derived from an EMBL/GenBank/DDBJ whole genome shotgun (WGS) entry which is preliminary data.</text>
</comment>
<feature type="transmembrane region" description="Helical" evidence="1">
    <location>
        <begin position="71"/>
        <end position="94"/>
    </location>
</feature>
<proteinExistence type="predicted"/>
<dbReference type="EMBL" id="JAFKCW010000001">
    <property type="protein sequence ID" value="MBN7800644.1"/>
    <property type="molecule type" value="Genomic_DNA"/>
</dbReference>
<keyword evidence="1" id="KW-1133">Transmembrane helix</keyword>
<protein>
    <recommendedName>
        <fullName evidence="4">IrrE N-terminal-like domain-containing protein</fullName>
    </recommendedName>
</protein>
<evidence type="ECO:0008006" key="4">
    <source>
        <dbReference type="Google" id="ProtNLM"/>
    </source>
</evidence>
<evidence type="ECO:0000256" key="1">
    <source>
        <dbReference type="SAM" id="Phobius"/>
    </source>
</evidence>
<evidence type="ECO:0000313" key="3">
    <source>
        <dbReference type="Proteomes" id="UP000664698"/>
    </source>
</evidence>
<keyword evidence="3" id="KW-1185">Reference proteome</keyword>
<organism evidence="2 3">
    <name type="scientific">Algoriphagus aestuariicola</name>
    <dbReference type="NCBI Taxonomy" id="1852016"/>
    <lineage>
        <taxon>Bacteria</taxon>
        <taxon>Pseudomonadati</taxon>
        <taxon>Bacteroidota</taxon>
        <taxon>Cytophagia</taxon>
        <taxon>Cytophagales</taxon>
        <taxon>Cyclobacteriaceae</taxon>
        <taxon>Algoriphagus</taxon>
    </lineage>
</organism>